<evidence type="ECO:0000313" key="3">
    <source>
        <dbReference type="Proteomes" id="UP001597076"/>
    </source>
</evidence>
<reference evidence="2 3" key="1">
    <citation type="journal article" date="2019" name="Int. J. Syst. Evol. Microbiol.">
        <title>The Global Catalogue of Microorganisms (GCM) 10K type strain sequencing project: providing services to taxonomists for standard genome sequencing and annotation.</title>
        <authorList>
            <consortium name="The Broad Institute Genomics Platform"/>
            <consortium name="The Broad Institute Genome Sequencing Center for Infectious Disease"/>
            <person name="Wu L."/>
            <person name="Ma J."/>
        </authorList>
    </citation>
    <scope>NUCLEOTIDE SEQUENCE [LARGE SCALE GENOMIC DNA]</scope>
    <source>
        <strain evidence="2 3">CGMCC 1.12230</strain>
    </source>
</reference>
<evidence type="ECO:0000313" key="2">
    <source>
        <dbReference type="EMBL" id="MFD1564620.1"/>
    </source>
</evidence>
<evidence type="ECO:0000256" key="1">
    <source>
        <dbReference type="SAM" id="Phobius"/>
    </source>
</evidence>
<feature type="transmembrane region" description="Helical" evidence="1">
    <location>
        <begin position="9"/>
        <end position="28"/>
    </location>
</feature>
<organism evidence="2 3">
    <name type="scientific">Haloarchaeobius amylolyticus</name>
    <dbReference type="NCBI Taxonomy" id="1198296"/>
    <lineage>
        <taxon>Archaea</taxon>
        <taxon>Methanobacteriati</taxon>
        <taxon>Methanobacteriota</taxon>
        <taxon>Stenosarchaea group</taxon>
        <taxon>Halobacteria</taxon>
        <taxon>Halobacteriales</taxon>
        <taxon>Halorubellaceae</taxon>
        <taxon>Haloarchaeobius</taxon>
    </lineage>
</organism>
<dbReference type="RefSeq" id="WP_390288326.1">
    <property type="nucleotide sequence ID" value="NZ_JBHUDI010000009.1"/>
</dbReference>
<feature type="transmembrane region" description="Helical" evidence="1">
    <location>
        <begin position="149"/>
        <end position="176"/>
    </location>
</feature>
<keyword evidence="1" id="KW-0812">Transmembrane</keyword>
<keyword evidence="3" id="KW-1185">Reference proteome</keyword>
<proteinExistence type="predicted"/>
<protein>
    <submittedName>
        <fullName evidence="2">Uncharacterized protein</fullName>
    </submittedName>
</protein>
<keyword evidence="1" id="KW-0472">Membrane</keyword>
<feature type="transmembrane region" description="Helical" evidence="1">
    <location>
        <begin position="34"/>
        <end position="59"/>
    </location>
</feature>
<dbReference type="AlphaFoldDB" id="A0ABD6BIX2"/>
<feature type="transmembrane region" description="Helical" evidence="1">
    <location>
        <begin position="71"/>
        <end position="104"/>
    </location>
</feature>
<name>A0ABD6BIX2_9EURY</name>
<gene>
    <name evidence="2" type="ORF">ACFR99_13845</name>
</gene>
<feature type="transmembrane region" description="Helical" evidence="1">
    <location>
        <begin position="116"/>
        <end position="142"/>
    </location>
</feature>
<comment type="caution">
    <text evidence="2">The sequence shown here is derived from an EMBL/GenBank/DDBJ whole genome shotgun (WGS) entry which is preliminary data.</text>
</comment>
<dbReference type="Proteomes" id="UP001597076">
    <property type="component" value="Unassembled WGS sequence"/>
</dbReference>
<sequence length="196" mass="19348">MVERTSLRSWARLGGSVLVILGAIALVSTDLETAVALMVLCVVAGYTFQAGVASADGVGLIRRSMGPRAKVAVGTLCVVGLIAVAASDVADALALVAIVVLGYVGYRSGSVFRGAVYGITLGVVGSIVVVCLFAVAVGLGAYSAGGIGALLFTVAFPLTAVAFLLWAGLVLLVGALGGLVCGSVGGAIARVTHGVE</sequence>
<dbReference type="EMBL" id="JBHUDI010000009">
    <property type="protein sequence ID" value="MFD1564620.1"/>
    <property type="molecule type" value="Genomic_DNA"/>
</dbReference>
<accession>A0ABD6BIX2</accession>
<keyword evidence="1" id="KW-1133">Transmembrane helix</keyword>